<dbReference type="STRING" id="290052.ASU35_02365"/>
<sequence length="360" mass="39105">MVMNLRKKKGTRTLDLRVRKLWSRTLAMILCMCMVLGSVDMTVFAEEEHSSGGKQTKVITAFEPLDNSLAVQYVTTGDSESAISFPEKLNAVVELRSEVMVDENAEDSDKSLTVDEETTSAESSDASVKSNEEAVENEQSAENEDSADDKEETAGQQESLPQTESASQAETTGAQTQRNRVSLQTENVQVAVTWELDASASTSGTFDSTASGNTYVYKPVLNEEYNIAEGTQLPKITVIIEAKPGERQVNVDGLTFSLQAEDGALQKDVSLNVEKITDEATADQLSEDAILKIDQNNLVTGEHLATARDLLNSYRIGLTTEDGTSYDISSAVGKVSVQVSGITSETGDISCKEACRRRWI</sequence>
<feature type="compositionally biased region" description="Polar residues" evidence="1">
    <location>
        <begin position="154"/>
        <end position="182"/>
    </location>
</feature>
<dbReference type="AlphaFoldDB" id="A0A0V8QDX2"/>
<dbReference type="Proteomes" id="UP000054874">
    <property type="component" value="Unassembled WGS sequence"/>
</dbReference>
<reference evidence="2 3" key="1">
    <citation type="submission" date="2015-11" db="EMBL/GenBank/DDBJ databases">
        <title>Butyribacter intestini gen. nov., sp. nov., a butyric acid-producing bacterium of the family Lachnospiraceae isolated from the human faeces.</title>
        <authorList>
            <person name="Zou Y."/>
            <person name="Xue W."/>
            <person name="Luo G."/>
            <person name="Lv M."/>
        </authorList>
    </citation>
    <scope>NUCLEOTIDE SEQUENCE [LARGE SCALE GENOMIC DNA]</scope>
    <source>
        <strain evidence="2 3">ACET-33324</strain>
    </source>
</reference>
<organism evidence="2 3">
    <name type="scientific">Acetivibrio ethanolgignens</name>
    <dbReference type="NCBI Taxonomy" id="290052"/>
    <lineage>
        <taxon>Bacteria</taxon>
        <taxon>Bacillati</taxon>
        <taxon>Bacillota</taxon>
        <taxon>Clostridia</taxon>
        <taxon>Eubacteriales</taxon>
        <taxon>Oscillospiraceae</taxon>
        <taxon>Acetivibrio</taxon>
    </lineage>
</organism>
<dbReference type="EMBL" id="LNAM01000164">
    <property type="protein sequence ID" value="KSV58666.1"/>
    <property type="molecule type" value="Genomic_DNA"/>
</dbReference>
<evidence type="ECO:0000313" key="3">
    <source>
        <dbReference type="Proteomes" id="UP000054874"/>
    </source>
</evidence>
<comment type="caution">
    <text evidence="2">The sequence shown here is derived from an EMBL/GenBank/DDBJ whole genome shotgun (WGS) entry which is preliminary data.</text>
</comment>
<gene>
    <name evidence="2" type="ORF">ASU35_02365</name>
</gene>
<protein>
    <submittedName>
        <fullName evidence="2">Uncharacterized protein</fullName>
    </submittedName>
</protein>
<accession>A0A0V8QDX2</accession>
<proteinExistence type="predicted"/>
<name>A0A0V8QDX2_9FIRM</name>
<keyword evidence="3" id="KW-1185">Reference proteome</keyword>
<evidence type="ECO:0000313" key="2">
    <source>
        <dbReference type="EMBL" id="KSV58666.1"/>
    </source>
</evidence>
<evidence type="ECO:0000256" key="1">
    <source>
        <dbReference type="SAM" id="MobiDB-lite"/>
    </source>
</evidence>
<feature type="region of interest" description="Disordered" evidence="1">
    <location>
        <begin position="100"/>
        <end position="182"/>
    </location>
</feature>
<dbReference type="RefSeq" id="WP_058353101.1">
    <property type="nucleotide sequence ID" value="NZ_CABMMD010000164.1"/>
</dbReference>
<feature type="compositionally biased region" description="Acidic residues" evidence="1">
    <location>
        <begin position="133"/>
        <end position="151"/>
    </location>
</feature>